<dbReference type="AlphaFoldDB" id="A0A7G7MB55"/>
<keyword evidence="3" id="KW-0804">Transcription</keyword>
<feature type="domain" description="GntR C-terminal" evidence="4">
    <location>
        <begin position="3"/>
        <end position="59"/>
    </location>
</feature>
<protein>
    <submittedName>
        <fullName evidence="5">FCD domain-containing protein</fullName>
    </submittedName>
</protein>
<dbReference type="InterPro" id="IPR011711">
    <property type="entry name" value="GntR_C"/>
</dbReference>
<dbReference type="KEGG" id="ppel:H6H00_17225"/>
<dbReference type="EMBL" id="CP060131">
    <property type="protein sequence ID" value="QNG50016.1"/>
    <property type="molecule type" value="Genomic_DNA"/>
</dbReference>
<evidence type="ECO:0000313" key="5">
    <source>
        <dbReference type="EMBL" id="QNG50016.1"/>
    </source>
</evidence>
<evidence type="ECO:0000256" key="1">
    <source>
        <dbReference type="ARBA" id="ARBA00023015"/>
    </source>
</evidence>
<evidence type="ECO:0000256" key="2">
    <source>
        <dbReference type="ARBA" id="ARBA00023125"/>
    </source>
</evidence>
<keyword evidence="1" id="KW-0805">Transcription regulation</keyword>
<sequence>MLDGAICALGDRSERFLRMAQFSTPMASSRWDADHGTLVEAFRSGDHDLAVRTIAQHLARTAFTALADIAPCEDATATRAALRLLVADG</sequence>
<gene>
    <name evidence="5" type="ORF">H6H00_17225</name>
</gene>
<evidence type="ECO:0000313" key="6">
    <source>
        <dbReference type="Proteomes" id="UP000515728"/>
    </source>
</evidence>
<reference evidence="5 6" key="1">
    <citation type="submission" date="2020-08" db="EMBL/GenBank/DDBJ databases">
        <authorList>
            <person name="Mo P."/>
        </authorList>
    </citation>
    <scope>NUCLEOTIDE SEQUENCE [LARGE SCALE GENOMIC DNA]</scope>
    <source>
        <strain evidence="5 6">CGMCC 4.1532</strain>
    </source>
</reference>
<keyword evidence="6" id="KW-1185">Reference proteome</keyword>
<proteinExistence type="predicted"/>
<dbReference type="Pfam" id="PF07729">
    <property type="entry name" value="FCD"/>
    <property type="match status" value="1"/>
</dbReference>
<organism evidence="5 6">
    <name type="scientific">Pseudonocardia petroleophila</name>
    <dbReference type="NCBI Taxonomy" id="37331"/>
    <lineage>
        <taxon>Bacteria</taxon>
        <taxon>Bacillati</taxon>
        <taxon>Actinomycetota</taxon>
        <taxon>Actinomycetes</taxon>
        <taxon>Pseudonocardiales</taxon>
        <taxon>Pseudonocardiaceae</taxon>
        <taxon>Pseudonocardia</taxon>
    </lineage>
</organism>
<dbReference type="InterPro" id="IPR008920">
    <property type="entry name" value="TF_FadR/GntR_C"/>
</dbReference>
<keyword evidence="2" id="KW-0238">DNA-binding</keyword>
<name>A0A7G7MB55_9PSEU</name>
<accession>A0A7G7MB55</accession>
<dbReference type="Gene3D" id="1.20.120.530">
    <property type="entry name" value="GntR ligand-binding domain-like"/>
    <property type="match status" value="1"/>
</dbReference>
<evidence type="ECO:0000256" key="3">
    <source>
        <dbReference type="ARBA" id="ARBA00023163"/>
    </source>
</evidence>
<dbReference type="GO" id="GO:0003677">
    <property type="term" value="F:DNA binding"/>
    <property type="evidence" value="ECO:0007669"/>
    <property type="project" value="UniProtKB-KW"/>
</dbReference>
<dbReference type="SUPFAM" id="SSF48008">
    <property type="entry name" value="GntR ligand-binding domain-like"/>
    <property type="match status" value="1"/>
</dbReference>
<dbReference type="Proteomes" id="UP000515728">
    <property type="component" value="Chromosome"/>
</dbReference>
<evidence type="ECO:0000259" key="4">
    <source>
        <dbReference type="Pfam" id="PF07729"/>
    </source>
</evidence>